<reference evidence="3" key="1">
    <citation type="journal article" date="2019" name="Int. J. Syst. Evol. Microbiol.">
        <title>The Global Catalogue of Microorganisms (GCM) 10K type strain sequencing project: providing services to taxonomists for standard genome sequencing and annotation.</title>
        <authorList>
            <consortium name="The Broad Institute Genomics Platform"/>
            <consortium name="The Broad Institute Genome Sequencing Center for Infectious Disease"/>
            <person name="Wu L."/>
            <person name="Ma J."/>
        </authorList>
    </citation>
    <scope>NUCLEOTIDE SEQUENCE [LARGE SCALE GENOMIC DNA]</scope>
    <source>
        <strain evidence="3">JCM 13008</strain>
    </source>
</reference>
<gene>
    <name evidence="2" type="ORF">GCM10009668_38920</name>
</gene>
<protein>
    <submittedName>
        <fullName evidence="2">Uncharacterized protein</fullName>
    </submittedName>
</protein>
<comment type="caution">
    <text evidence="2">The sequence shown here is derived from an EMBL/GenBank/DDBJ whole genome shotgun (WGS) entry which is preliminary data.</text>
</comment>
<organism evidence="2 3">
    <name type="scientific">Nocardioides dubius</name>
    <dbReference type="NCBI Taxonomy" id="317019"/>
    <lineage>
        <taxon>Bacteria</taxon>
        <taxon>Bacillati</taxon>
        <taxon>Actinomycetota</taxon>
        <taxon>Actinomycetes</taxon>
        <taxon>Propionibacteriales</taxon>
        <taxon>Nocardioidaceae</taxon>
        <taxon>Nocardioides</taxon>
    </lineage>
</organism>
<evidence type="ECO:0000313" key="2">
    <source>
        <dbReference type="EMBL" id="GAA1113227.1"/>
    </source>
</evidence>
<dbReference type="Proteomes" id="UP001501581">
    <property type="component" value="Unassembled WGS sequence"/>
</dbReference>
<evidence type="ECO:0000313" key="3">
    <source>
        <dbReference type="Proteomes" id="UP001501581"/>
    </source>
</evidence>
<dbReference type="RefSeq" id="WP_343996579.1">
    <property type="nucleotide sequence ID" value="NZ_BAAALG010000016.1"/>
</dbReference>
<proteinExistence type="predicted"/>
<accession>A0ABP4EKD7</accession>
<dbReference type="EMBL" id="BAAALG010000016">
    <property type="protein sequence ID" value="GAA1113227.1"/>
    <property type="molecule type" value="Genomic_DNA"/>
</dbReference>
<keyword evidence="3" id="KW-1185">Reference proteome</keyword>
<name>A0ABP4EKD7_9ACTN</name>
<evidence type="ECO:0000256" key="1">
    <source>
        <dbReference type="SAM" id="MobiDB-lite"/>
    </source>
</evidence>
<sequence>MATLRTTDALTAALAFGWYAAPDVLPERRSRIAAKAALLVGGSLLMGLLERDALAELTAEAPSAGSGEQPDSSRSSAPTEPEVPLAPAMRDVAAVVVSGLVVDQVMRRISRHRRARGKRFAHLPAAALATGYTLATAPWMRRIEDRVDAANRGAD</sequence>
<feature type="region of interest" description="Disordered" evidence="1">
    <location>
        <begin position="59"/>
        <end position="86"/>
    </location>
</feature>
<feature type="compositionally biased region" description="Polar residues" evidence="1">
    <location>
        <begin position="69"/>
        <end position="78"/>
    </location>
</feature>